<dbReference type="InterPro" id="IPR036397">
    <property type="entry name" value="RNaseH_sf"/>
</dbReference>
<dbReference type="RefSeq" id="WP_046981574.1">
    <property type="nucleotide sequence ID" value="NZ_CP043476.1"/>
</dbReference>
<organism evidence="1 2">
    <name type="scientific">Xanthomonas hyacinthi</name>
    <dbReference type="NCBI Taxonomy" id="56455"/>
    <lineage>
        <taxon>Bacteria</taxon>
        <taxon>Pseudomonadati</taxon>
        <taxon>Pseudomonadota</taxon>
        <taxon>Gammaproteobacteria</taxon>
        <taxon>Lysobacterales</taxon>
        <taxon>Lysobacteraceae</taxon>
        <taxon>Xanthomonas</taxon>
    </lineage>
</organism>
<dbReference type="OrthoDB" id="5954950at2"/>
<reference evidence="2" key="1">
    <citation type="submission" date="2016-08" db="EMBL/GenBank/DDBJ databases">
        <authorList>
            <person name="Merda D."/>
            <person name="Briand M."/>
            <person name="Taghouti G."/>
            <person name="Carrere S."/>
            <person name="Gouzy J."/>
            <person name="Portier P."/>
            <person name="Jacques M.-A."/>
            <person name="Fischer-Le Saux M."/>
        </authorList>
    </citation>
    <scope>NUCLEOTIDE SEQUENCE [LARGE SCALE GENOMIC DNA]</scope>
    <source>
        <strain evidence="2">CFBP1156</strain>
    </source>
</reference>
<name>A0A2S7ENJ4_9XANT</name>
<evidence type="ECO:0000313" key="1">
    <source>
        <dbReference type="EMBL" id="PPU93204.1"/>
    </source>
</evidence>
<proteinExistence type="predicted"/>
<accession>A0A2S7ENJ4</accession>
<dbReference type="AlphaFoldDB" id="A0A2S7ENJ4"/>
<dbReference type="Proteomes" id="UP000238261">
    <property type="component" value="Unassembled WGS sequence"/>
</dbReference>
<gene>
    <name evidence="1" type="ORF">XhyaCFBP1156_20780</name>
</gene>
<protein>
    <submittedName>
        <fullName evidence="1">Uncharacterized protein</fullName>
    </submittedName>
</protein>
<dbReference type="Gene3D" id="3.30.420.10">
    <property type="entry name" value="Ribonuclease H-like superfamily/Ribonuclease H"/>
    <property type="match status" value="1"/>
</dbReference>
<keyword evidence="2" id="KW-1185">Reference proteome</keyword>
<evidence type="ECO:0000313" key="2">
    <source>
        <dbReference type="Proteomes" id="UP000238261"/>
    </source>
</evidence>
<comment type="caution">
    <text evidence="1">The sequence shown here is derived from an EMBL/GenBank/DDBJ whole genome shotgun (WGS) entry which is preliminary data.</text>
</comment>
<dbReference type="GO" id="GO:0003676">
    <property type="term" value="F:nucleic acid binding"/>
    <property type="evidence" value="ECO:0007669"/>
    <property type="project" value="InterPro"/>
</dbReference>
<dbReference type="EMBL" id="MDEG01000047">
    <property type="protein sequence ID" value="PPU93204.1"/>
    <property type="molecule type" value="Genomic_DNA"/>
</dbReference>
<sequence>MTIRFFLDTEWADVLGADLVSIGLISEDGVRRFYAERDPLPAVATDFVRATVYPLLQGGSASMSDMAMTTGLRAFLGADTAPFVLADYHHDLALLRYVLAGFDLPDDQAQACGPTPQPVMTVMLKKGLTGQLVEDWFQAHPEQSARRHHALVDAQALRMAWLVATRRLEPPEWATSVQRLGLHKNEYP</sequence>